<evidence type="ECO:0000256" key="2">
    <source>
        <dbReference type="ARBA" id="ARBA00022801"/>
    </source>
</evidence>
<dbReference type="InterPro" id="IPR027474">
    <property type="entry name" value="L-asparaginase_N"/>
</dbReference>
<feature type="domain" description="Asparaginase/glutaminase C-terminal" evidence="4">
    <location>
        <begin position="235"/>
        <end position="341"/>
    </location>
</feature>
<dbReference type="SMART" id="SM00870">
    <property type="entry name" value="Asparaginase"/>
    <property type="match status" value="2"/>
</dbReference>
<dbReference type="PANTHER" id="PTHR11707:SF28">
    <property type="entry name" value="60 KDA LYSOPHOSPHOLIPASE"/>
    <property type="match status" value="1"/>
</dbReference>
<name>A0ABX0GZV9_9ACTN</name>
<dbReference type="InterPro" id="IPR006034">
    <property type="entry name" value="Asparaginase/glutaminase-like"/>
</dbReference>
<evidence type="ECO:0000313" key="6">
    <source>
        <dbReference type="Proteomes" id="UP000800981"/>
    </source>
</evidence>
<proteinExistence type="inferred from homology"/>
<protein>
    <submittedName>
        <fullName evidence="5">Asparaginase</fullName>
    </submittedName>
</protein>
<feature type="domain" description="L-asparaginase N-terminal" evidence="3">
    <location>
        <begin position="465"/>
        <end position="658"/>
    </location>
</feature>
<dbReference type="InterPro" id="IPR004550">
    <property type="entry name" value="AsnASE_II"/>
</dbReference>
<dbReference type="PANTHER" id="PTHR11707">
    <property type="entry name" value="L-ASPARAGINASE"/>
    <property type="match status" value="1"/>
</dbReference>
<comment type="similarity">
    <text evidence="1">Belongs to the asparaginase 1 family.</text>
</comment>
<dbReference type="SUPFAM" id="SSF53774">
    <property type="entry name" value="Glutaminase/Asparaginase"/>
    <property type="match status" value="2"/>
</dbReference>
<evidence type="ECO:0000256" key="1">
    <source>
        <dbReference type="ARBA" id="ARBA00010518"/>
    </source>
</evidence>
<dbReference type="Proteomes" id="UP000800981">
    <property type="component" value="Unassembled WGS sequence"/>
</dbReference>
<feature type="domain" description="Asparaginase/glutaminase C-terminal" evidence="4">
    <location>
        <begin position="689"/>
        <end position="793"/>
    </location>
</feature>
<evidence type="ECO:0000259" key="4">
    <source>
        <dbReference type="Pfam" id="PF17763"/>
    </source>
</evidence>
<dbReference type="PRINTS" id="PR00139">
    <property type="entry name" value="ASNGLNASE"/>
</dbReference>
<dbReference type="EMBL" id="JAANNP010000016">
    <property type="protein sequence ID" value="NHC15119.1"/>
    <property type="molecule type" value="Genomic_DNA"/>
</dbReference>
<dbReference type="PROSITE" id="PS51732">
    <property type="entry name" value="ASN_GLN_ASE_3"/>
    <property type="match status" value="2"/>
</dbReference>
<sequence>MASAADTDLPNVTVLDAGGTIVSSAVGRNRWQSYGGPRVTIRDIKDRISPEIDGVADVTIKDTGILGSSAATTAAELLKLTKMTDAELARPDVDAVVINTGTNIMEELAYWSDLTVRSPKPVVFTGAMRQQNTFSFDGLANLFNAITLAASEKTTCFGTVLLMNDVFFAAREVTKTDAVRTDTFEGGRLGALGMVDELKVRTLHAPARVQKCGTAGWATPFDLTDVEAGDLAKAEIVYSYLEADGEPVAALAEDADVDGIVTAGHGAGGISTEQSALRAAAIANEDVVFVSTTRTGDGSVYVADGTRNIIGGQDLTPQKARVLLQLALTFTKDPEQIRAWFKTVGSPEFDLSGKASTPEPPTATVDSLLAAAQADVRAARAAGTLSTGTATLLLDRLDRAVAAYAKNDRAKTASYVEAFVDRAEQRVDDVALRTALVKAGEDVLAALTTPGAPAVVTAADTPLPNVTILDAGGTITSSAVARHKWQTYGGPGITIKDVYDRISPEITTVADVTIVPTGIAGSSARTTAAELVKLTKMTDAELAKPDVDAVVINTGTNIMEELAYWSDLTVRSQKPVVFTGAMRQQNTFSFDGLANLFNAVTLAASQKTTCFGTVLLLNDVFFAAREVTKTDAVRTDTFEGGRLGALGMVDEDRVRTLHGPARVTKCGTDEWATPFDLSAVEGDDLAKAEIVYSYLEADSTPIEVLARSGVDGIVTAGHGAGGISTSQSIERAAAVRDEGTVFVSTTRTGDGSVYVEGTPNVIGGLDLTPQKARVLLQLGLTFSKDPEQVRTWFSTIGSPEFDLSD</sequence>
<dbReference type="Pfam" id="PF00710">
    <property type="entry name" value="Asparaginase"/>
    <property type="match status" value="2"/>
</dbReference>
<dbReference type="InterPro" id="IPR037152">
    <property type="entry name" value="L-asparaginase_N_sf"/>
</dbReference>
<dbReference type="Pfam" id="PF17763">
    <property type="entry name" value="Asparaginase_C"/>
    <property type="match status" value="2"/>
</dbReference>
<keyword evidence="2" id="KW-0378">Hydrolase</keyword>
<keyword evidence="6" id="KW-1185">Reference proteome</keyword>
<dbReference type="InterPro" id="IPR040919">
    <property type="entry name" value="Asparaginase_C"/>
</dbReference>
<dbReference type="InterPro" id="IPR027473">
    <property type="entry name" value="L-asparaginase_C"/>
</dbReference>
<comment type="caution">
    <text evidence="5">The sequence shown here is derived from an EMBL/GenBank/DDBJ whole genome shotgun (WGS) entry which is preliminary data.</text>
</comment>
<dbReference type="PIRSF" id="PIRSF500176">
    <property type="entry name" value="L_ASNase"/>
    <property type="match status" value="1"/>
</dbReference>
<gene>
    <name evidence="5" type="ORF">G9H71_15120</name>
</gene>
<reference evidence="5 6" key="1">
    <citation type="submission" date="2020-03" db="EMBL/GenBank/DDBJ databases">
        <title>Two novel Motilibacter sp.</title>
        <authorList>
            <person name="Liu S."/>
        </authorList>
    </citation>
    <scope>NUCLEOTIDE SEQUENCE [LARGE SCALE GENOMIC DNA]</scope>
    <source>
        <strain evidence="5 6">E257</strain>
    </source>
</reference>
<dbReference type="CDD" id="cd08964">
    <property type="entry name" value="L-asparaginase_II"/>
    <property type="match status" value="2"/>
</dbReference>
<dbReference type="PIRSF" id="PIRSF001220">
    <property type="entry name" value="L-ASNase_gatD"/>
    <property type="match status" value="1"/>
</dbReference>
<dbReference type="InterPro" id="IPR036152">
    <property type="entry name" value="Asp/glu_Ase-like_sf"/>
</dbReference>
<accession>A0ABX0GZV9</accession>
<dbReference type="Gene3D" id="3.40.50.40">
    <property type="match status" value="2"/>
</dbReference>
<evidence type="ECO:0000259" key="3">
    <source>
        <dbReference type="Pfam" id="PF00710"/>
    </source>
</evidence>
<organism evidence="5 6">
    <name type="scientific">Motilibacter deserti</name>
    <dbReference type="NCBI Taxonomy" id="2714956"/>
    <lineage>
        <taxon>Bacteria</taxon>
        <taxon>Bacillati</taxon>
        <taxon>Actinomycetota</taxon>
        <taxon>Actinomycetes</taxon>
        <taxon>Motilibacterales</taxon>
        <taxon>Motilibacteraceae</taxon>
        <taxon>Motilibacter</taxon>
    </lineage>
</organism>
<evidence type="ECO:0000313" key="5">
    <source>
        <dbReference type="EMBL" id="NHC15119.1"/>
    </source>
</evidence>
<feature type="domain" description="L-asparaginase N-terminal" evidence="3">
    <location>
        <begin position="11"/>
        <end position="205"/>
    </location>
</feature>
<dbReference type="Gene3D" id="3.40.50.1170">
    <property type="entry name" value="L-asparaginase, N-terminal domain"/>
    <property type="match status" value="2"/>
</dbReference>